<evidence type="ECO:0000259" key="1">
    <source>
        <dbReference type="Pfam" id="PF00910"/>
    </source>
</evidence>
<dbReference type="InterPro" id="IPR000605">
    <property type="entry name" value="Helicase_SF3_ssDNA/RNA_vir"/>
</dbReference>
<proteinExistence type="predicted"/>
<dbReference type="Pfam" id="PF00910">
    <property type="entry name" value="RNA_helicase"/>
    <property type="match status" value="1"/>
</dbReference>
<gene>
    <name evidence="2" type="primary">Rep</name>
</gene>
<organism evidence="2">
    <name type="scientific">uncultured virus</name>
    <dbReference type="NCBI Taxonomy" id="340016"/>
    <lineage>
        <taxon>Viruses</taxon>
        <taxon>environmental samples</taxon>
    </lineage>
</organism>
<reference evidence="2" key="1">
    <citation type="submission" date="2017-01" db="EMBL/GenBank/DDBJ databases">
        <title>High-throughput sequencing uncovers low homogeneity in the biogeography of single-stranded DNA viruses.</title>
        <authorList>
            <person name="Pearson V.M."/>
            <person name="Rokyta D.R."/>
        </authorList>
    </citation>
    <scope>NUCLEOTIDE SEQUENCE</scope>
</reference>
<dbReference type="InterPro" id="IPR027417">
    <property type="entry name" value="P-loop_NTPase"/>
</dbReference>
<feature type="domain" description="Helicase superfamily 3 single-stranded DNA/RNA virus" evidence="1">
    <location>
        <begin position="144"/>
        <end position="235"/>
    </location>
</feature>
<dbReference type="GO" id="GO:0003723">
    <property type="term" value="F:RNA binding"/>
    <property type="evidence" value="ECO:0007669"/>
    <property type="project" value="InterPro"/>
</dbReference>
<accession>A0A2K9LSL1</accession>
<evidence type="ECO:0000313" key="2">
    <source>
        <dbReference type="EMBL" id="AUM61681.1"/>
    </source>
</evidence>
<dbReference type="SUPFAM" id="SSF52540">
    <property type="entry name" value="P-loop containing nucleoside triphosphate hydrolases"/>
    <property type="match status" value="1"/>
</dbReference>
<name>A0A2K9LSL1_9VIRU</name>
<dbReference type="GO" id="GO:0003724">
    <property type="term" value="F:RNA helicase activity"/>
    <property type="evidence" value="ECO:0007669"/>
    <property type="project" value="InterPro"/>
</dbReference>
<protein>
    <submittedName>
        <fullName evidence="2">Rep</fullName>
    </submittedName>
</protein>
<dbReference type="EMBL" id="KY487804">
    <property type="protein sequence ID" value="AUM61681.1"/>
    <property type="molecule type" value="Genomic_DNA"/>
</dbReference>
<sequence>MSRVLSALSAECDSALSRNGWEPLHLVQLDEPMWKPSSKHRLLLKPLLIARTLLNGIQTTSIFFSKKVLQSSMSGVMPAPLVGRGTGARTDLISAKAKLDEGFSPDQLAADPLFFPTVAKHERFFRSYYASRTEARRRSPRVLVLYGDSGCGKTIHANMCDPAVTYFVPIGSSGGTWFDGYDPRKHTVVVFNEWHGGRGSLSELLQWADPTPLYVNTKGGHMQFVPKLLIFTCNKDPESWYDWSKCAHPMTALTRRITNLWWYVKEMKPEWGLTPEQASWEGQPWYSFTVREAGKEDFHPARKCLHFIKALPAGGDLYGLASDPEIGDNVEEEDPDKFFL</sequence>
<dbReference type="EMBL" id="KY487878">
    <property type="protein sequence ID" value="AUM61824.1"/>
    <property type="molecule type" value="Genomic_DNA"/>
</dbReference>